<reference evidence="4" key="2">
    <citation type="submission" date="2025-08" db="UniProtKB">
        <authorList>
            <consortium name="Ensembl"/>
        </authorList>
    </citation>
    <scope>IDENTIFICATION</scope>
    <source>
        <strain evidence="4">Guanapo</strain>
    </source>
</reference>
<reference evidence="4" key="3">
    <citation type="submission" date="2025-09" db="UniProtKB">
        <authorList>
            <consortium name="Ensembl"/>
        </authorList>
    </citation>
    <scope>IDENTIFICATION</scope>
    <source>
        <strain evidence="4">Guanapo</strain>
    </source>
</reference>
<dbReference type="Ensembl" id="ENSPRET00000006897.1">
    <property type="protein sequence ID" value="ENSPREP00000006808.1"/>
    <property type="gene ID" value="ENSPREG00000004701.1"/>
</dbReference>
<dbReference type="PANTHER" id="PTHR16489">
    <property type="entry name" value="GH11727P"/>
    <property type="match status" value="1"/>
</dbReference>
<evidence type="ECO:0000256" key="2">
    <source>
        <dbReference type="SAM" id="MobiDB-lite"/>
    </source>
</evidence>
<dbReference type="Pfam" id="PF10488">
    <property type="entry name" value="PP1c_bdg"/>
    <property type="match status" value="1"/>
</dbReference>
<dbReference type="InterPro" id="IPR051254">
    <property type="entry name" value="PPP1R15"/>
</dbReference>
<dbReference type="PANTHER" id="PTHR16489:SF11">
    <property type="entry name" value="PROTEIN PHOSPHATASE 1 REGULATORY SUBUNIT 15B"/>
    <property type="match status" value="1"/>
</dbReference>
<dbReference type="OMA" id="IGHCFTQ"/>
<organism evidence="4 5">
    <name type="scientific">Poecilia reticulata</name>
    <name type="common">Guppy</name>
    <name type="synonym">Acanthophacelus reticulatus</name>
    <dbReference type="NCBI Taxonomy" id="8081"/>
    <lineage>
        <taxon>Eukaryota</taxon>
        <taxon>Metazoa</taxon>
        <taxon>Chordata</taxon>
        <taxon>Craniata</taxon>
        <taxon>Vertebrata</taxon>
        <taxon>Euteleostomi</taxon>
        <taxon>Actinopterygii</taxon>
        <taxon>Neopterygii</taxon>
        <taxon>Teleostei</taxon>
        <taxon>Neoteleostei</taxon>
        <taxon>Acanthomorphata</taxon>
        <taxon>Ovalentaria</taxon>
        <taxon>Atherinomorphae</taxon>
        <taxon>Cyprinodontiformes</taxon>
        <taxon>Poeciliidae</taxon>
        <taxon>Poeciliinae</taxon>
        <taxon>Poecilia</taxon>
    </lineage>
</organism>
<dbReference type="KEGG" id="pret:103465711"/>
<evidence type="ECO:0000313" key="4">
    <source>
        <dbReference type="Ensembl" id="ENSPREP00000006808.1"/>
    </source>
</evidence>
<dbReference type="GO" id="GO:0005783">
    <property type="term" value="C:endoplasmic reticulum"/>
    <property type="evidence" value="ECO:0007669"/>
    <property type="project" value="TreeGrafter"/>
</dbReference>
<feature type="region of interest" description="Disordered" evidence="2">
    <location>
        <begin position="318"/>
        <end position="480"/>
    </location>
</feature>
<dbReference type="OrthoDB" id="5976067at2759"/>
<accession>A0A3P9NBA1</accession>
<dbReference type="RefSeq" id="XP_008409007.1">
    <property type="nucleotide sequence ID" value="XM_008410785.2"/>
</dbReference>
<feature type="compositionally biased region" description="Acidic residues" evidence="2">
    <location>
        <begin position="215"/>
        <end position="226"/>
    </location>
</feature>
<dbReference type="GO" id="GO:0051246">
    <property type="term" value="P:regulation of protein metabolic process"/>
    <property type="evidence" value="ECO:0007669"/>
    <property type="project" value="UniProtKB-ARBA"/>
</dbReference>
<feature type="compositionally biased region" description="Polar residues" evidence="2">
    <location>
        <begin position="336"/>
        <end position="345"/>
    </location>
</feature>
<dbReference type="GeneTree" id="ENSGT00940000154404"/>
<dbReference type="Proteomes" id="UP000242638">
    <property type="component" value="Unassembled WGS sequence"/>
</dbReference>
<proteinExistence type="inferred from homology"/>
<protein>
    <submittedName>
        <fullName evidence="4">Protein phosphatase 1, regulatory subunit 15B</fullName>
    </submittedName>
</protein>
<evidence type="ECO:0000256" key="1">
    <source>
        <dbReference type="ARBA" id="ARBA00010161"/>
    </source>
</evidence>
<reference evidence="5" key="1">
    <citation type="submission" date="2013-11" db="EMBL/GenBank/DDBJ databases">
        <title>The genomic landscape of the Guanapo guppy.</title>
        <authorList>
            <person name="Kuenstner A."/>
            <person name="Dreyer C."/>
        </authorList>
    </citation>
    <scope>NUCLEOTIDE SEQUENCE</scope>
    <source>
        <strain evidence="5">Guanapo</strain>
    </source>
</reference>
<feature type="region of interest" description="Disordered" evidence="2">
    <location>
        <begin position="197"/>
        <end position="226"/>
    </location>
</feature>
<name>A0A3P9NBA1_POERE</name>
<feature type="compositionally biased region" description="Basic and acidic residues" evidence="2">
    <location>
        <begin position="449"/>
        <end position="473"/>
    </location>
</feature>
<dbReference type="Bgee" id="ENSPREG00000004701">
    <property type="expression patterns" value="Expressed in head and 1 other cell type or tissue"/>
</dbReference>
<keyword evidence="5" id="KW-1185">Reference proteome</keyword>
<feature type="domain" description="Protein phosphatase 1 regulatory subunit 15A/B C-terminal" evidence="3">
    <location>
        <begin position="358"/>
        <end position="539"/>
    </location>
</feature>
<dbReference type="GO" id="GO:0000164">
    <property type="term" value="C:protein phosphatase type 1 complex"/>
    <property type="evidence" value="ECO:0007669"/>
    <property type="project" value="TreeGrafter"/>
</dbReference>
<dbReference type="InterPro" id="IPR019523">
    <property type="entry name" value="Prot_Pase1_reg-su15A/B_C"/>
</dbReference>
<dbReference type="GO" id="GO:0019888">
    <property type="term" value="F:protein phosphatase regulator activity"/>
    <property type="evidence" value="ECO:0007669"/>
    <property type="project" value="TreeGrafter"/>
</dbReference>
<feature type="compositionally biased region" description="Basic and acidic residues" evidence="2">
    <location>
        <begin position="197"/>
        <end position="210"/>
    </location>
</feature>
<evidence type="ECO:0000259" key="3">
    <source>
        <dbReference type="Pfam" id="PF10488"/>
    </source>
</evidence>
<evidence type="ECO:0000313" key="5">
    <source>
        <dbReference type="Proteomes" id="UP000242638"/>
    </source>
</evidence>
<comment type="similarity">
    <text evidence="1">Belongs to the PPP1R15 family.</text>
</comment>
<dbReference type="STRING" id="8081.ENSPREP00000006808"/>
<dbReference type="AlphaFoldDB" id="A0A3P9NBA1"/>
<sequence length="553" mass="61766">MAPTVASGSEQTAMERFGGGGMALLPWTKQMLTVLWEQLRLLVQVIYYTFISVFQMFRFEVHVRITDETGEHIQHMGTASNTPESFLFSSLFDGENGVMVGGSNPLSNFCADVGDPFAGKATAEALLSSLRADDLCCGLVDDFVSRTGGADDGLLLGHQSTWKMGFPGDWNIFVSSDGCSSSDACLRSCDKAFKSKERASKQETSEEDRSSQWSSEEEPNVVEFESEESKELWESLSKSSDPYNPFFFSACISTNSEMGRSKTDIKTCGDADLKASEESTGAPRLNAWVCRSDSESSWSSWAGSECSSPDIDKEESDKLWEFFSSPEDPYNPLYFTASTTSSPSLRTKPPSACKQASLPPLPPKTDAETERQSSRPPSEDDDNEALIWESLGQKDDPYHPLNFKACLQSTSSSLKPIDPNPYAKTRKQIKASKPALPDRKLKQHRHQDKRLVPWKRPEPTSRLPAEGKTENKAGTKQKKVQFSPLVQVHVMRTWPFARQASRKGHWEELARDRDRFRRRIADTEQAVGYCLTQPHREKMRAYLDSALNQTKGS</sequence>
<dbReference type="GO" id="GO:0034976">
    <property type="term" value="P:response to endoplasmic reticulum stress"/>
    <property type="evidence" value="ECO:0007669"/>
    <property type="project" value="TreeGrafter"/>
</dbReference>
<dbReference type="GeneID" id="103465711"/>